<dbReference type="Gene3D" id="3.90.1150.60">
    <property type="entry name" value="Methioning gamme-lyase, C-terminal domain"/>
    <property type="match status" value="1"/>
</dbReference>
<dbReference type="RefSeq" id="WP_132084888.1">
    <property type="nucleotide sequence ID" value="NZ_SLUK01000009.1"/>
</dbReference>
<reference evidence="1 2" key="1">
    <citation type="submission" date="2019-03" db="EMBL/GenBank/DDBJ databases">
        <title>Genomic Encyclopedia of Type Strains, Phase IV (KMG-IV): sequencing the most valuable type-strain genomes for metagenomic binning, comparative biology and taxonomic classification.</title>
        <authorList>
            <person name="Goeker M."/>
        </authorList>
    </citation>
    <scope>NUCLEOTIDE SEQUENCE [LARGE SCALE GENOMIC DNA]</scope>
    <source>
        <strain evidence="1 2">DSM 100433</strain>
    </source>
</reference>
<evidence type="ECO:0000313" key="2">
    <source>
        <dbReference type="Proteomes" id="UP000294682"/>
    </source>
</evidence>
<protein>
    <submittedName>
        <fullName evidence="1">Cystathionine beta-lyase family protein involved in aluminum resistance</fullName>
    </submittedName>
</protein>
<dbReference type="SUPFAM" id="SSF53383">
    <property type="entry name" value="PLP-dependent transferases"/>
    <property type="match status" value="1"/>
</dbReference>
<dbReference type="InterPro" id="IPR009651">
    <property type="entry name" value="Met_g_lyase_put"/>
</dbReference>
<keyword evidence="2" id="KW-1185">Reference proteome</keyword>
<evidence type="ECO:0000313" key="1">
    <source>
        <dbReference type="EMBL" id="TCL42590.1"/>
    </source>
</evidence>
<name>A0A9X8UI97_9FIRM</name>
<dbReference type="EMBL" id="SLUK01000009">
    <property type="protein sequence ID" value="TCL42590.1"/>
    <property type="molecule type" value="Genomic_DNA"/>
</dbReference>
<dbReference type="PANTHER" id="PTHR46658:SF1">
    <property type="entry name" value="CYS OR MET METABOLISM PYRIDOXAL-PHOSPHATE-DEPENDENT ENZYME"/>
    <property type="match status" value="1"/>
</dbReference>
<dbReference type="InterPro" id="IPR015421">
    <property type="entry name" value="PyrdxlP-dep_Trfase_major"/>
</dbReference>
<dbReference type="AlphaFoldDB" id="A0A9X8UI97"/>
<sequence length="425" mass="45541">MEQPFFQIDKRILALSEQIEEQIAPQLKHIDGIAQYNTCKVQRAFADQRVSESHFAGTSGYGYDDRGRETLERVFAQVVGAQDSLYRHNFVSGTAALTCALFGVLRPGDRMVCLTGTPYDTLHGVIGLLPEHAGRGTLKDFGIQYEQIELKDDQIDLGAVSGAVAGAKIAYIQRSRGYSLRRSLSCEDVRLAAAAVKAADPQVLVVVDNCYGEFVDTLEPTEVGADLIVGSLIKNPGGGIAQTGGYIAGREDLVELCACRLTSPSTGKEVGCTLGQLRSMYMGLFFAPTVVAGAVKTATFAAALFEAAGYRVSPRWDERRADIIQTIVLGSGERVSAFCRGVQQGAPVDSFVTPEAWDMPGYDDPVIMAAGAFNMGASIELSADAPMREPYACWLQGGLTWPSGKLGVLLAAQSMLEAGVLFGEK</sequence>
<dbReference type="InterPro" id="IPR015424">
    <property type="entry name" value="PyrdxlP-dep_Trfase"/>
</dbReference>
<comment type="caution">
    <text evidence="1">The sequence shown here is derived from an EMBL/GenBank/DDBJ whole genome shotgun (WGS) entry which is preliminary data.</text>
</comment>
<dbReference type="Pfam" id="PF06838">
    <property type="entry name" value="Met_gamma_lyase"/>
    <property type="match status" value="1"/>
</dbReference>
<accession>A0A9X8UI97</accession>
<proteinExistence type="predicted"/>
<dbReference type="PANTHER" id="PTHR46658">
    <property type="entry name" value="CYS OR MET METABOLISM PYRIDOXAL-PHOSPHATE-DEPENDENT ENZYME"/>
    <property type="match status" value="1"/>
</dbReference>
<dbReference type="Gene3D" id="3.40.640.10">
    <property type="entry name" value="Type I PLP-dependent aspartate aminotransferase-like (Major domain)"/>
    <property type="match status" value="1"/>
</dbReference>
<gene>
    <name evidence="1" type="ORF">EDD78_10955</name>
</gene>
<dbReference type="Proteomes" id="UP000294682">
    <property type="component" value="Unassembled WGS sequence"/>
</dbReference>
<organism evidence="1 2">
    <name type="scientific">Harryflintia acetispora</name>
    <dbReference type="NCBI Taxonomy" id="1849041"/>
    <lineage>
        <taxon>Bacteria</taxon>
        <taxon>Bacillati</taxon>
        <taxon>Bacillota</taxon>
        <taxon>Clostridia</taxon>
        <taxon>Eubacteriales</taxon>
        <taxon>Oscillospiraceae</taxon>
        <taxon>Harryflintia</taxon>
    </lineage>
</organism>